<reference evidence="1 2" key="1">
    <citation type="submission" date="2013-03" db="EMBL/GenBank/DDBJ databases">
        <authorList>
            <person name="Fiebig A."/>
            <person name="Goeker M."/>
            <person name="Klenk H.-P.P."/>
        </authorList>
    </citation>
    <scope>NUCLEOTIDE SEQUENCE [LARGE SCALE GENOMIC DNA]</scope>
    <source>
        <strain evidence="2">DSM 19469</strain>
    </source>
</reference>
<keyword evidence="1" id="KW-0328">Glycosyltransferase</keyword>
<dbReference type="PATRIC" id="fig|1294273.3.peg.1587"/>
<dbReference type="PANTHER" id="PTHR30087:SF1">
    <property type="entry name" value="HYPOTHETICAL CYTOSOLIC PROTEIN"/>
    <property type="match status" value="1"/>
</dbReference>
<dbReference type="AlphaFoldDB" id="W8S1G2"/>
<dbReference type="eggNOG" id="COG1683">
    <property type="taxonomic scope" value="Bacteria"/>
</dbReference>
<proteinExistence type="predicted"/>
<keyword evidence="2" id="KW-1185">Reference proteome</keyword>
<sequence length="161" mass="16533">MQPILVSACLLGRPVRYDGRAKPLQAPLLARWQAEGRLIPICPEVAAGLLTPRPASEIAPGDDAAAVLDGHGAIRTRDGADVTAAFVDGAAQTVALARHHGCRHALLIDGSPSCGSGFVYSGRFDGLRQPGRGVVAEALIRAGVAVFAPAQIAQLAAALES</sequence>
<name>W8S1G2_9RHOB</name>
<dbReference type="KEGG" id="red:roselon_01612"/>
<dbReference type="OrthoDB" id="495783at2"/>
<dbReference type="HOGENOM" id="CLU_076318_1_0_5"/>
<dbReference type="EMBL" id="CP004372">
    <property type="protein sequence ID" value="AHM03992.1"/>
    <property type="molecule type" value="Genomic_DNA"/>
</dbReference>
<dbReference type="GO" id="GO:0004731">
    <property type="term" value="F:purine-nucleoside phosphorylase activity"/>
    <property type="evidence" value="ECO:0007669"/>
    <property type="project" value="UniProtKB-EC"/>
</dbReference>
<dbReference type="PANTHER" id="PTHR30087">
    <property type="entry name" value="INNER MEMBRANE PROTEIN"/>
    <property type="match status" value="1"/>
</dbReference>
<evidence type="ECO:0000313" key="2">
    <source>
        <dbReference type="Proteomes" id="UP000019593"/>
    </source>
</evidence>
<dbReference type="RefSeq" id="WP_025311816.1">
    <property type="nucleotide sequence ID" value="NZ_CP004372.1"/>
</dbReference>
<organism evidence="1 2">
    <name type="scientific">Roseicyclus elongatus DSM 19469</name>
    <dbReference type="NCBI Taxonomy" id="1294273"/>
    <lineage>
        <taxon>Bacteria</taxon>
        <taxon>Pseudomonadati</taxon>
        <taxon>Pseudomonadota</taxon>
        <taxon>Alphaproteobacteria</taxon>
        <taxon>Rhodobacterales</taxon>
        <taxon>Roseobacteraceae</taxon>
        <taxon>Roseicyclus</taxon>
    </lineage>
</organism>
<dbReference type="STRING" id="1294273.roselon_01612"/>
<dbReference type="InterPro" id="IPR007553">
    <property type="entry name" value="2-thiour_desulf"/>
</dbReference>
<evidence type="ECO:0000313" key="1">
    <source>
        <dbReference type="EMBL" id="AHM03992.1"/>
    </source>
</evidence>
<dbReference type="Pfam" id="PF04463">
    <property type="entry name" value="2-thiour_desulf"/>
    <property type="match status" value="1"/>
</dbReference>
<protein>
    <submittedName>
        <fullName evidence="1">Purine nucleoside phosphorylase</fullName>
        <ecNumber evidence="1">2.4.2.1</ecNumber>
    </submittedName>
</protein>
<dbReference type="EC" id="2.4.2.1" evidence="1"/>
<gene>
    <name evidence="1" type="ORF">roselon_01612</name>
</gene>
<keyword evidence="1" id="KW-0808">Transferase</keyword>
<dbReference type="Proteomes" id="UP000019593">
    <property type="component" value="Chromosome"/>
</dbReference>
<accession>W8S1G2</accession>